<gene>
    <name evidence="1" type="ORF">SAMN04487928_11273</name>
</gene>
<protein>
    <recommendedName>
        <fullName evidence="3">Lipoprotein</fullName>
    </recommendedName>
</protein>
<dbReference type="Proteomes" id="UP000182624">
    <property type="component" value="Unassembled WGS sequence"/>
</dbReference>
<evidence type="ECO:0000313" key="2">
    <source>
        <dbReference type="Proteomes" id="UP000182624"/>
    </source>
</evidence>
<reference evidence="2" key="1">
    <citation type="submission" date="2016-10" db="EMBL/GenBank/DDBJ databases">
        <authorList>
            <person name="Varghese N."/>
            <person name="Submissions S."/>
        </authorList>
    </citation>
    <scope>NUCLEOTIDE SEQUENCE [LARGE SCALE GENOMIC DNA]</scope>
    <source>
        <strain evidence="2">P18</strain>
    </source>
</reference>
<keyword evidence="2" id="KW-1185">Reference proteome</keyword>
<sequence>MKKRGTLLLSALVAGMVLTGCQKETNDELESYKESMDSFYNKLSYFDESINSIDPNSDEAVSQLLGYLDEMNEEYKKMSELTIPEEFSGISDIAVEAADYMEMADQFYHEAYDNEFDGDSESLAGQYYQRANSRVLVMLQVLHGEVPTGEGITVTTQDSIQFSTIGTSTEE</sequence>
<organism evidence="1 2">
    <name type="scientific">Butyrivibrio proteoclasticus</name>
    <dbReference type="NCBI Taxonomy" id="43305"/>
    <lineage>
        <taxon>Bacteria</taxon>
        <taxon>Bacillati</taxon>
        <taxon>Bacillota</taxon>
        <taxon>Clostridia</taxon>
        <taxon>Lachnospirales</taxon>
        <taxon>Lachnospiraceae</taxon>
        <taxon>Butyrivibrio</taxon>
    </lineage>
</organism>
<dbReference type="PROSITE" id="PS51257">
    <property type="entry name" value="PROKAR_LIPOPROTEIN"/>
    <property type="match status" value="1"/>
</dbReference>
<dbReference type="AlphaFoldDB" id="A0A1I5UE09"/>
<dbReference type="OrthoDB" id="9796558at2"/>
<name>A0A1I5UE09_9FIRM</name>
<dbReference type="RefSeq" id="WP_074887687.1">
    <property type="nucleotide sequence ID" value="NZ_FOXO01000012.1"/>
</dbReference>
<dbReference type="EMBL" id="FOXO01000012">
    <property type="protein sequence ID" value="SFP93454.1"/>
    <property type="molecule type" value="Genomic_DNA"/>
</dbReference>
<proteinExistence type="predicted"/>
<evidence type="ECO:0008006" key="3">
    <source>
        <dbReference type="Google" id="ProtNLM"/>
    </source>
</evidence>
<accession>A0A1I5UE09</accession>
<evidence type="ECO:0000313" key="1">
    <source>
        <dbReference type="EMBL" id="SFP93454.1"/>
    </source>
</evidence>